<accession>A0A9Q7AFQ2</accession>
<name>A0A9Q7AFQ2_9BACT</name>
<dbReference type="KEGG" id="aram:KAR29_13925"/>
<dbReference type="RefSeq" id="WP_274373604.1">
    <property type="nucleotide sequence ID" value="NZ_CP072943.1"/>
</dbReference>
<dbReference type="EMBL" id="CP072943">
    <property type="protein sequence ID" value="QTX32374.1"/>
    <property type="molecule type" value="Genomic_DNA"/>
</dbReference>
<reference evidence="2" key="1">
    <citation type="submission" date="2021-04" db="EMBL/GenBank/DDBJ databases">
        <title>A novel Synergistetes isolate from a pyrite-forming mixed culture.</title>
        <authorList>
            <person name="Bunk B."/>
            <person name="Sproer C."/>
            <person name="Spring S."/>
            <person name="Pester M."/>
        </authorList>
    </citation>
    <scope>NUCLEOTIDE SEQUENCE [LARGE SCALE GENOMIC DNA]</scope>
    <source>
        <strain evidence="2">J.5.4.2-T.3.5.2</strain>
    </source>
</reference>
<proteinExistence type="predicted"/>
<dbReference type="AlphaFoldDB" id="A0A9Q7AFQ2"/>
<sequence>MKELVNFSVYPFDLEPFGDWPTALDHWRSLGLDGLELLTAFDGTGGAPPEAATGIHLPYWMDWYHLWQGRPLPDDLGGEEPLYYFGGSSRDDLVANLSRYMAQGATLEPDYAVFHLANAGADEIATNGVVNGDDEVLQALAELLARACAPFGGRPPMRLYFENLWWPGLTFLDAGPIEAFAEALPFDDWAFLLDVGHLLNTTDEPKTEEEALAYVLARLDALPVWVVDRIEAVHLHKSLSGPLRRRTGFFAAAADLRGRTLRERADEARRRLFLVDEHRPFETGVARALVERVEPLFVTHELNAPTVEAKSAAVVTQRRALRSGPA</sequence>
<evidence type="ECO:0000313" key="1">
    <source>
        <dbReference type="EMBL" id="QTX32374.1"/>
    </source>
</evidence>
<dbReference type="SUPFAM" id="SSF51658">
    <property type="entry name" value="Xylose isomerase-like"/>
    <property type="match status" value="1"/>
</dbReference>
<evidence type="ECO:0000313" key="2">
    <source>
        <dbReference type="Proteomes" id="UP000671879"/>
    </source>
</evidence>
<gene>
    <name evidence="1" type="ORF">KAR29_13925</name>
</gene>
<keyword evidence="2" id="KW-1185">Reference proteome</keyword>
<dbReference type="Gene3D" id="3.20.20.150">
    <property type="entry name" value="Divalent-metal-dependent TIM barrel enzymes"/>
    <property type="match status" value="1"/>
</dbReference>
<protein>
    <submittedName>
        <fullName evidence="1">TIM barrel protein</fullName>
    </submittedName>
</protein>
<dbReference type="Proteomes" id="UP000671879">
    <property type="component" value="Chromosome"/>
</dbReference>
<organism evidence="1 2">
    <name type="scientific">Aminithiophilus ramosus</name>
    <dbReference type="NCBI Taxonomy" id="3029084"/>
    <lineage>
        <taxon>Bacteria</taxon>
        <taxon>Thermotogati</taxon>
        <taxon>Synergistota</taxon>
        <taxon>Synergistia</taxon>
        <taxon>Synergistales</taxon>
        <taxon>Aminithiophilaceae</taxon>
        <taxon>Aminithiophilus</taxon>
    </lineage>
</organism>
<dbReference type="InterPro" id="IPR036237">
    <property type="entry name" value="Xyl_isomerase-like_sf"/>
</dbReference>